<protein>
    <submittedName>
        <fullName evidence="2">Uncharacterized protein</fullName>
    </submittedName>
</protein>
<accession>A0A5B7DFX9</accession>
<comment type="caution">
    <text evidence="2">The sequence shown here is derived from an EMBL/GenBank/DDBJ whole genome shotgun (WGS) entry which is preliminary data.</text>
</comment>
<feature type="compositionally biased region" description="Polar residues" evidence="1">
    <location>
        <begin position="7"/>
        <end position="20"/>
    </location>
</feature>
<proteinExistence type="predicted"/>
<keyword evidence="3" id="KW-1185">Reference proteome</keyword>
<evidence type="ECO:0000256" key="1">
    <source>
        <dbReference type="SAM" id="MobiDB-lite"/>
    </source>
</evidence>
<dbReference type="EMBL" id="VSRR010000839">
    <property type="protein sequence ID" value="MPC20133.1"/>
    <property type="molecule type" value="Genomic_DNA"/>
</dbReference>
<organism evidence="2 3">
    <name type="scientific">Portunus trituberculatus</name>
    <name type="common">Swimming crab</name>
    <name type="synonym">Neptunus trituberculatus</name>
    <dbReference type="NCBI Taxonomy" id="210409"/>
    <lineage>
        <taxon>Eukaryota</taxon>
        <taxon>Metazoa</taxon>
        <taxon>Ecdysozoa</taxon>
        <taxon>Arthropoda</taxon>
        <taxon>Crustacea</taxon>
        <taxon>Multicrustacea</taxon>
        <taxon>Malacostraca</taxon>
        <taxon>Eumalacostraca</taxon>
        <taxon>Eucarida</taxon>
        <taxon>Decapoda</taxon>
        <taxon>Pleocyemata</taxon>
        <taxon>Brachyura</taxon>
        <taxon>Eubrachyura</taxon>
        <taxon>Portunoidea</taxon>
        <taxon>Portunidae</taxon>
        <taxon>Portuninae</taxon>
        <taxon>Portunus</taxon>
    </lineage>
</organism>
<dbReference type="Proteomes" id="UP000324222">
    <property type="component" value="Unassembled WGS sequence"/>
</dbReference>
<name>A0A5B7DFX9_PORTR</name>
<reference evidence="2 3" key="1">
    <citation type="submission" date="2019-05" db="EMBL/GenBank/DDBJ databases">
        <title>Another draft genome of Portunus trituberculatus and its Hox gene families provides insights of decapod evolution.</title>
        <authorList>
            <person name="Jeong J.-H."/>
            <person name="Song I."/>
            <person name="Kim S."/>
            <person name="Choi T."/>
            <person name="Kim D."/>
            <person name="Ryu S."/>
            <person name="Kim W."/>
        </authorList>
    </citation>
    <scope>NUCLEOTIDE SEQUENCE [LARGE SCALE GENOMIC DNA]</scope>
    <source>
        <tissue evidence="2">Muscle</tissue>
    </source>
</reference>
<sequence length="74" mass="8400">MGVVPATSLSRQQPCTSTIPSEFPGEPVETENHPGPVEEEQDEQGLEDWLCRHCCHMVQVLKHTKYIMFSRSVM</sequence>
<dbReference type="AlphaFoldDB" id="A0A5B7DFX9"/>
<evidence type="ECO:0000313" key="2">
    <source>
        <dbReference type="EMBL" id="MPC20133.1"/>
    </source>
</evidence>
<gene>
    <name evidence="2" type="ORF">E2C01_013064</name>
</gene>
<feature type="region of interest" description="Disordered" evidence="1">
    <location>
        <begin position="1"/>
        <end position="42"/>
    </location>
</feature>
<evidence type="ECO:0000313" key="3">
    <source>
        <dbReference type="Proteomes" id="UP000324222"/>
    </source>
</evidence>